<feature type="coiled-coil region" evidence="13">
    <location>
        <begin position="402"/>
        <end position="471"/>
    </location>
</feature>
<comment type="caution">
    <text evidence="15">The sequence shown here is derived from an EMBL/GenBank/DDBJ whole genome shotgun (WGS) entry which is preliminary data.</text>
</comment>
<evidence type="ECO:0000256" key="11">
    <source>
        <dbReference type="ARBA" id="ARBA00023242"/>
    </source>
</evidence>
<keyword evidence="8" id="KW-0067">ATP-binding</keyword>
<dbReference type="InterPro" id="IPR027120">
    <property type="entry name" value="Smc2_ABC"/>
</dbReference>
<evidence type="ECO:0000256" key="9">
    <source>
        <dbReference type="ARBA" id="ARBA00023054"/>
    </source>
</evidence>
<dbReference type="GO" id="GO:0005524">
    <property type="term" value="F:ATP binding"/>
    <property type="evidence" value="ECO:0007669"/>
    <property type="project" value="UniProtKB-KW"/>
</dbReference>
<dbReference type="InterPro" id="IPR003395">
    <property type="entry name" value="RecF/RecN/SMC_N"/>
</dbReference>
<protein>
    <submittedName>
        <fullName evidence="15">SMC2 protein</fullName>
    </submittedName>
</protein>
<dbReference type="Gene3D" id="3.30.70.1620">
    <property type="match status" value="1"/>
</dbReference>
<evidence type="ECO:0000256" key="12">
    <source>
        <dbReference type="ARBA" id="ARBA00023306"/>
    </source>
</evidence>
<feature type="coiled-coil region" evidence="13">
    <location>
        <begin position="743"/>
        <end position="935"/>
    </location>
</feature>
<dbReference type="SMART" id="SM00968">
    <property type="entry name" value="SMC_hinge"/>
    <property type="match status" value="1"/>
</dbReference>
<dbReference type="InterPro" id="IPR027417">
    <property type="entry name" value="P-loop_NTPase"/>
</dbReference>
<evidence type="ECO:0000256" key="5">
    <source>
        <dbReference type="ARBA" id="ARBA00022618"/>
    </source>
</evidence>
<dbReference type="Gene3D" id="3.40.50.300">
    <property type="entry name" value="P-loop containing nucleotide triphosphate hydrolases"/>
    <property type="match status" value="2"/>
</dbReference>
<feature type="coiled-coil region" evidence="13">
    <location>
        <begin position="989"/>
        <end position="1016"/>
    </location>
</feature>
<keyword evidence="10" id="KW-0226">DNA condensation</keyword>
<keyword evidence="12" id="KW-0131">Cell cycle</keyword>
<dbReference type="AlphaFoldDB" id="A0A7L0S7K0"/>
<evidence type="ECO:0000313" key="16">
    <source>
        <dbReference type="Proteomes" id="UP000591073"/>
    </source>
</evidence>
<evidence type="ECO:0000256" key="1">
    <source>
        <dbReference type="ARBA" id="ARBA00004123"/>
    </source>
</evidence>
<gene>
    <name evidence="15" type="primary">Smc2</name>
    <name evidence="15" type="ORF">GLABRA_R14661</name>
</gene>
<comment type="subcellular location">
    <subcellularLocation>
        <location evidence="2">Chromosome</location>
    </subcellularLocation>
    <subcellularLocation>
        <location evidence="1">Nucleus</location>
    </subcellularLocation>
</comment>
<proteinExistence type="inferred from homology"/>
<dbReference type="OrthoDB" id="10255539at2759"/>
<name>A0A7L0S7K0_GLABR</name>
<dbReference type="GO" id="GO:0005634">
    <property type="term" value="C:nucleus"/>
    <property type="evidence" value="ECO:0007669"/>
    <property type="project" value="UniProtKB-SubCell"/>
</dbReference>
<dbReference type="Pfam" id="PF06470">
    <property type="entry name" value="SMC_hinge"/>
    <property type="match status" value="1"/>
</dbReference>
<feature type="domain" description="SMC hinge" evidence="14">
    <location>
        <begin position="520"/>
        <end position="640"/>
    </location>
</feature>
<dbReference type="Pfam" id="PF02463">
    <property type="entry name" value="SMC_N"/>
    <property type="match status" value="1"/>
</dbReference>
<dbReference type="PANTHER" id="PTHR43977">
    <property type="entry name" value="STRUCTURAL MAINTENANCE OF CHROMOSOMES PROTEIN 3"/>
    <property type="match status" value="1"/>
</dbReference>
<evidence type="ECO:0000256" key="4">
    <source>
        <dbReference type="ARBA" id="ARBA00022454"/>
    </source>
</evidence>
<evidence type="ECO:0000256" key="8">
    <source>
        <dbReference type="ARBA" id="ARBA00022840"/>
    </source>
</evidence>
<feature type="coiled-coil region" evidence="13">
    <location>
        <begin position="246"/>
        <end position="372"/>
    </location>
</feature>
<dbReference type="Gene3D" id="1.20.1060.20">
    <property type="match status" value="1"/>
</dbReference>
<dbReference type="EMBL" id="VXAP01000793">
    <property type="protein sequence ID" value="NXL38471.1"/>
    <property type="molecule type" value="Genomic_DNA"/>
</dbReference>
<dbReference type="PIRSF" id="PIRSF005719">
    <property type="entry name" value="SMC"/>
    <property type="match status" value="1"/>
</dbReference>
<evidence type="ECO:0000259" key="14">
    <source>
        <dbReference type="SMART" id="SM00968"/>
    </source>
</evidence>
<keyword evidence="6" id="KW-0547">Nucleotide-binding</keyword>
<keyword evidence="9 13" id="KW-0175">Coiled coil</keyword>
<dbReference type="GO" id="GO:0005694">
    <property type="term" value="C:chromosome"/>
    <property type="evidence" value="ECO:0007669"/>
    <property type="project" value="UniProtKB-SubCell"/>
</dbReference>
<dbReference type="GO" id="GO:0030261">
    <property type="term" value="P:chromosome condensation"/>
    <property type="evidence" value="ECO:0007669"/>
    <property type="project" value="UniProtKB-KW"/>
</dbReference>
<dbReference type="InterPro" id="IPR024704">
    <property type="entry name" value="SMC"/>
</dbReference>
<feature type="non-terminal residue" evidence="15">
    <location>
        <position position="1"/>
    </location>
</feature>
<dbReference type="GO" id="GO:0016887">
    <property type="term" value="F:ATP hydrolysis activity"/>
    <property type="evidence" value="ECO:0007669"/>
    <property type="project" value="InterPro"/>
</dbReference>
<dbReference type="SUPFAM" id="SSF75553">
    <property type="entry name" value="Smc hinge domain"/>
    <property type="match status" value="1"/>
</dbReference>
<dbReference type="InterPro" id="IPR010935">
    <property type="entry name" value="SMC_hinge"/>
</dbReference>
<comment type="similarity">
    <text evidence="3">Belongs to the SMC family. SMC2 subfamily.</text>
</comment>
<evidence type="ECO:0000313" key="15">
    <source>
        <dbReference type="EMBL" id="NXL38471.1"/>
    </source>
</evidence>
<evidence type="ECO:0000256" key="2">
    <source>
        <dbReference type="ARBA" id="ARBA00004286"/>
    </source>
</evidence>
<dbReference type="InterPro" id="IPR036277">
    <property type="entry name" value="SMC_hinge_sf"/>
</dbReference>
<keyword evidence="16" id="KW-1185">Reference proteome</keyword>
<evidence type="ECO:0000256" key="3">
    <source>
        <dbReference type="ARBA" id="ARBA00005231"/>
    </source>
</evidence>
<dbReference type="CDD" id="cd03273">
    <property type="entry name" value="ABC_SMC2_euk"/>
    <property type="match status" value="1"/>
</dbReference>
<feature type="non-terminal residue" evidence="15">
    <location>
        <position position="1194"/>
    </location>
</feature>
<evidence type="ECO:0000256" key="7">
    <source>
        <dbReference type="ARBA" id="ARBA00022776"/>
    </source>
</evidence>
<dbReference type="FunFam" id="3.40.50.300:FF:000385">
    <property type="entry name" value="Structural maintenance of chromosomes 2"/>
    <property type="match status" value="1"/>
</dbReference>
<dbReference type="GO" id="GO:0051301">
    <property type="term" value="P:cell division"/>
    <property type="evidence" value="ECO:0007669"/>
    <property type="project" value="UniProtKB-KW"/>
</dbReference>
<keyword evidence="7" id="KW-0498">Mitosis</keyword>
<evidence type="ECO:0000256" key="6">
    <source>
        <dbReference type="ARBA" id="ARBA00022741"/>
    </source>
</evidence>
<sequence>MYIKSIVIEGFKSYAQRTEVSDLDPYFNAITGFNGSGKSNILDAICFLLGITNLSQVRASNFQELVYKHGQAGIKKASVSITFDNTDKKASPLGFEDNDELIITRQIIIGGKNKYLINGVNATSTRVDDLFCSVGLNVNNPHFLIMQVLYASLQNPKRTEILAMIEEAAGTRMYECKKLNVQKTIQKKEIKLKQIQTVLYEEITPTLQKLKEERLSYLEYQKVVQQVEHFNRAYIAYQFVLAEETKESAANVLKDFQTNKENLQESVAKNEKVMTQLEEEVEEMEKKKQKEVINILRSLEEALSESQRANTRAQSSLDLSKQNLKSEEITYKSLVETMQEESKSLMSKEEGVKKAEEELNALQEASRKDADALAVAQHHFNAVSAGLSSSDDGEEATLAQQMMTCKNEISKAETEAKQAQMKLEYAQKELKKKEAEVKKRDAGYERDQEALSAVRKTKTNLEDKMKNVNYEEEKEKALLAEEVALTHDISQLRELYEGLMARFPYLQFEYRHFGKTWNPNSVKGPVVFLITVKDLSKARALEVTAGGKLYNIVVDTEVTAKKLLEEGELKHRYTIIPLNNISSRCAGPKTIQLAQTLVGYNNLYLGLSLVEYESELRKAMEYVFGTTLICDNLDNAKKVAFDKRIMMRSVTLDGDVFDPQGTLHGGNCWFCASSKTVPILCEVQEMKNTDIKLKTKMSKLETVKNELTSLKNVAEKYWKLKQQWDIKSEEAELLQMKLHQSAYHKQEEELLALKKTIAECEETLQKTKDTQKKAEDKYKGLENKMKNAKAECEKELKSAQQKLDDARKKADASNKKMKKKQQEVEALVLELKELKEEQASHEKLREAKQKAIQFYQCEVNVIQAEVSQTKESVEKSQKELAKQKQVILLHDEEIKAKSEEIVKYREENNELHLKLKELEYNIGKYQQEAADVATKVTKMLEEYKWIASEKQLFGQPNTPYDFKANSPKELYQKLQTLQERKQVLERAINIRAMNMLSDTEEKYNELMKKKRIVESDKLKILAAIEDLDKRKIKALHMAWKKVNEDFGSIFSTLLPGAKAVLAPSKNDILDGLVFRVALGNTWKENLTELSGGQRSLVALSLILAILLFKPAPIYILDEVDAALDLSHTENIGQMLNTHFRQSQFIVVSLKDGMFTNANVLYRTMFVDGISTVRRYQQLQGRKKCLREAEKAQKS</sequence>
<keyword evidence="5" id="KW-0132">Cell division</keyword>
<reference evidence="15 16" key="1">
    <citation type="submission" date="2019-09" db="EMBL/GenBank/DDBJ databases">
        <title>Bird 10,000 Genomes (B10K) Project - Family phase.</title>
        <authorList>
            <person name="Zhang G."/>
        </authorList>
    </citation>
    <scope>NUCLEOTIDE SEQUENCE [LARGE SCALE GENOMIC DNA]</scope>
    <source>
        <strain evidence="15">B10K-DU-008-63</strain>
    </source>
</reference>
<keyword evidence="11" id="KW-0539">Nucleus</keyword>
<evidence type="ECO:0000256" key="13">
    <source>
        <dbReference type="SAM" id="Coils"/>
    </source>
</evidence>
<organism evidence="15 16">
    <name type="scientific">Glaucidium brasilianum</name>
    <name type="common">Ferruginous pygmy-owl</name>
    <dbReference type="NCBI Taxonomy" id="78217"/>
    <lineage>
        <taxon>Eukaryota</taxon>
        <taxon>Metazoa</taxon>
        <taxon>Chordata</taxon>
        <taxon>Craniata</taxon>
        <taxon>Vertebrata</taxon>
        <taxon>Euteleostomi</taxon>
        <taxon>Archelosauria</taxon>
        <taxon>Archosauria</taxon>
        <taxon>Dinosauria</taxon>
        <taxon>Saurischia</taxon>
        <taxon>Theropoda</taxon>
        <taxon>Coelurosauria</taxon>
        <taxon>Aves</taxon>
        <taxon>Neognathae</taxon>
        <taxon>Neoaves</taxon>
        <taxon>Telluraves</taxon>
        <taxon>Strigiformes</taxon>
        <taxon>Strigidae</taxon>
        <taxon>Glaucidium</taxon>
    </lineage>
</organism>
<keyword evidence="4" id="KW-0158">Chromosome</keyword>
<accession>A0A7L0S7K0</accession>
<dbReference type="Proteomes" id="UP000591073">
    <property type="component" value="Unassembled WGS sequence"/>
</dbReference>
<evidence type="ECO:0000256" key="10">
    <source>
        <dbReference type="ARBA" id="ARBA00023067"/>
    </source>
</evidence>
<dbReference type="SUPFAM" id="SSF52540">
    <property type="entry name" value="P-loop containing nucleoside triphosphate hydrolases"/>
    <property type="match status" value="1"/>
</dbReference>